<keyword evidence="3" id="KW-0520">NAD</keyword>
<accession>A0A840YIQ8</accession>
<dbReference type="PROSITE" id="PS00895">
    <property type="entry name" value="3_HYDROXYISOBUT_DH"/>
    <property type="match status" value="1"/>
</dbReference>
<dbReference type="Pfam" id="PF03446">
    <property type="entry name" value="NAD_binding_2"/>
    <property type="match status" value="1"/>
</dbReference>
<proteinExistence type="inferred from homology"/>
<organism evidence="7 8">
    <name type="scientific">Muricoccus pecuniae</name>
    <dbReference type="NCBI Taxonomy" id="693023"/>
    <lineage>
        <taxon>Bacteria</taxon>
        <taxon>Pseudomonadati</taxon>
        <taxon>Pseudomonadota</taxon>
        <taxon>Alphaproteobacteria</taxon>
        <taxon>Acetobacterales</taxon>
        <taxon>Roseomonadaceae</taxon>
        <taxon>Muricoccus</taxon>
    </lineage>
</organism>
<evidence type="ECO:0000256" key="3">
    <source>
        <dbReference type="ARBA" id="ARBA00023027"/>
    </source>
</evidence>
<evidence type="ECO:0000259" key="6">
    <source>
        <dbReference type="Pfam" id="PF14833"/>
    </source>
</evidence>
<comment type="similarity">
    <text evidence="1">Belongs to the HIBADH-related family.</text>
</comment>
<dbReference type="PIRSF" id="PIRSF000103">
    <property type="entry name" value="HIBADH"/>
    <property type="match status" value="1"/>
</dbReference>
<dbReference type="RefSeq" id="WP_221300282.1">
    <property type="nucleotide sequence ID" value="NZ_JACIJD010000041.1"/>
</dbReference>
<comment type="caution">
    <text evidence="7">The sequence shown here is derived from an EMBL/GenBank/DDBJ whole genome shotgun (WGS) entry which is preliminary data.</text>
</comment>
<keyword evidence="8" id="KW-1185">Reference proteome</keyword>
<evidence type="ECO:0000256" key="2">
    <source>
        <dbReference type="ARBA" id="ARBA00023002"/>
    </source>
</evidence>
<feature type="domain" description="3-hydroxyisobutyrate dehydrogenase-like NAD-binding" evidence="6">
    <location>
        <begin position="165"/>
        <end position="285"/>
    </location>
</feature>
<name>A0A840YIQ8_9PROT</name>
<feature type="domain" description="6-phosphogluconate dehydrogenase NADP-binding" evidence="5">
    <location>
        <begin position="3"/>
        <end position="162"/>
    </location>
</feature>
<dbReference type="Proteomes" id="UP000580654">
    <property type="component" value="Unassembled WGS sequence"/>
</dbReference>
<dbReference type="Gene3D" id="3.40.50.720">
    <property type="entry name" value="NAD(P)-binding Rossmann-like Domain"/>
    <property type="match status" value="1"/>
</dbReference>
<keyword evidence="2 7" id="KW-0560">Oxidoreductase</keyword>
<evidence type="ECO:0000259" key="5">
    <source>
        <dbReference type="Pfam" id="PF03446"/>
    </source>
</evidence>
<evidence type="ECO:0000256" key="1">
    <source>
        <dbReference type="ARBA" id="ARBA00009080"/>
    </source>
</evidence>
<dbReference type="Pfam" id="PF14833">
    <property type="entry name" value="NAD_binding_11"/>
    <property type="match status" value="1"/>
</dbReference>
<dbReference type="SUPFAM" id="SSF48179">
    <property type="entry name" value="6-phosphogluconate dehydrogenase C-terminal domain-like"/>
    <property type="match status" value="1"/>
</dbReference>
<dbReference type="InterPro" id="IPR029154">
    <property type="entry name" value="HIBADH-like_NADP-bd"/>
</dbReference>
<dbReference type="InterPro" id="IPR002204">
    <property type="entry name" value="3-OH-isobutyrate_DH-rel_CS"/>
</dbReference>
<dbReference type="PANTHER" id="PTHR43060:SF15">
    <property type="entry name" value="3-HYDROXYISOBUTYRATE DEHYDROGENASE-LIKE 1, MITOCHONDRIAL-RELATED"/>
    <property type="match status" value="1"/>
</dbReference>
<dbReference type="EC" id="1.1.1.60" evidence="7"/>
<dbReference type="GO" id="GO:0016054">
    <property type="term" value="P:organic acid catabolic process"/>
    <property type="evidence" value="ECO:0007669"/>
    <property type="project" value="UniProtKB-ARBA"/>
</dbReference>
<dbReference type="InterPro" id="IPR036291">
    <property type="entry name" value="NAD(P)-bd_dom_sf"/>
</dbReference>
<feature type="active site" evidence="4">
    <location>
        <position position="171"/>
    </location>
</feature>
<dbReference type="GO" id="GO:0008679">
    <property type="term" value="F:2-hydroxy-3-oxopropionate reductase activity"/>
    <property type="evidence" value="ECO:0007669"/>
    <property type="project" value="UniProtKB-EC"/>
</dbReference>
<evidence type="ECO:0000256" key="4">
    <source>
        <dbReference type="PIRSR" id="PIRSR000103-1"/>
    </source>
</evidence>
<reference evidence="7 8" key="1">
    <citation type="submission" date="2020-08" db="EMBL/GenBank/DDBJ databases">
        <title>Genomic Encyclopedia of Type Strains, Phase IV (KMG-IV): sequencing the most valuable type-strain genomes for metagenomic binning, comparative biology and taxonomic classification.</title>
        <authorList>
            <person name="Goeker M."/>
        </authorList>
    </citation>
    <scope>NUCLEOTIDE SEQUENCE [LARGE SCALE GENOMIC DNA]</scope>
    <source>
        <strain evidence="7 8">DSM 25622</strain>
    </source>
</reference>
<dbReference type="InterPro" id="IPR008927">
    <property type="entry name" value="6-PGluconate_DH-like_C_sf"/>
</dbReference>
<dbReference type="PANTHER" id="PTHR43060">
    <property type="entry name" value="3-HYDROXYISOBUTYRATE DEHYDROGENASE-LIKE 1, MITOCHONDRIAL-RELATED"/>
    <property type="match status" value="1"/>
</dbReference>
<protein>
    <submittedName>
        <fullName evidence="7">2-hydroxy-3-oxopropionate reductase</fullName>
        <ecNumber evidence="7">1.1.1.60</ecNumber>
    </submittedName>
</protein>
<gene>
    <name evidence="7" type="ORF">FHS87_004482</name>
</gene>
<dbReference type="SUPFAM" id="SSF51735">
    <property type="entry name" value="NAD(P)-binding Rossmann-fold domains"/>
    <property type="match status" value="1"/>
</dbReference>
<dbReference type="InterPro" id="IPR013328">
    <property type="entry name" value="6PGD_dom2"/>
</dbReference>
<evidence type="ECO:0000313" key="8">
    <source>
        <dbReference type="Proteomes" id="UP000580654"/>
    </source>
</evidence>
<dbReference type="Gene3D" id="1.10.1040.10">
    <property type="entry name" value="N-(1-d-carboxylethyl)-l-norvaline Dehydrogenase, domain 2"/>
    <property type="match status" value="1"/>
</dbReference>
<sequence length="296" mass="29982">MASIGFIGLGTMGRGMAANLLAAGHELHVHDIRREAVEEFSARGAKAAGSVAEAARDAEAVVLMLPDTPQVEEVVLGPGGLVESPPAGRLVIDMSTISAAAARSMAARLEAVGTAMVDAPVSGGPQGAESGSLSIMAGGTGAGFAAAQPILAALGTTVRHVGPPGAGQTVKACNQLVCAMNLQAICEALALGRAAGLDLELLREVLLGGAASSWMLQNLGPKMIARDPSAGFRIDLKLKDLRLAGELGFQHGLPLPGLALATSLYLEARAHGEGANGNQALFRVYDRLTNQAGEAS</sequence>
<dbReference type="AlphaFoldDB" id="A0A840YIQ8"/>
<dbReference type="GO" id="GO:0051287">
    <property type="term" value="F:NAD binding"/>
    <property type="evidence" value="ECO:0007669"/>
    <property type="project" value="InterPro"/>
</dbReference>
<evidence type="ECO:0000313" key="7">
    <source>
        <dbReference type="EMBL" id="MBB5696411.1"/>
    </source>
</evidence>
<dbReference type="InterPro" id="IPR015815">
    <property type="entry name" value="HIBADH-related"/>
</dbReference>
<dbReference type="GO" id="GO:0050661">
    <property type="term" value="F:NADP binding"/>
    <property type="evidence" value="ECO:0007669"/>
    <property type="project" value="InterPro"/>
</dbReference>
<dbReference type="InterPro" id="IPR006115">
    <property type="entry name" value="6PGDH_NADP-bd"/>
</dbReference>
<dbReference type="EMBL" id="JACIJD010000041">
    <property type="protein sequence ID" value="MBB5696411.1"/>
    <property type="molecule type" value="Genomic_DNA"/>
</dbReference>